<accession>A0A4Y8WMH8</accession>
<keyword evidence="4" id="KW-1185">Reference proteome</keyword>
<organism evidence="3 4">
    <name type="scientific">Porphyromonas levii</name>
    <dbReference type="NCBI Taxonomy" id="28114"/>
    <lineage>
        <taxon>Bacteria</taxon>
        <taxon>Pseudomonadati</taxon>
        <taxon>Bacteroidota</taxon>
        <taxon>Bacteroidia</taxon>
        <taxon>Bacteroidales</taxon>
        <taxon>Porphyromonadaceae</taxon>
        <taxon>Porphyromonas</taxon>
    </lineage>
</organism>
<dbReference type="SUPFAM" id="SSF53098">
    <property type="entry name" value="Ribonuclease H-like"/>
    <property type="match status" value="1"/>
</dbReference>
<feature type="non-terminal residue" evidence="3">
    <location>
        <position position="427"/>
    </location>
</feature>
<dbReference type="EMBL" id="SPNC01000166">
    <property type="protein sequence ID" value="TFH94193.1"/>
    <property type="molecule type" value="Genomic_DNA"/>
</dbReference>
<dbReference type="Proteomes" id="UP000297225">
    <property type="component" value="Unassembled WGS sequence"/>
</dbReference>
<dbReference type="RefSeq" id="WP_134852656.1">
    <property type="nucleotide sequence ID" value="NZ_SPNC01000166.1"/>
</dbReference>
<proteinExistence type="predicted"/>
<protein>
    <submittedName>
        <fullName evidence="3">IS4 family transposase</fullName>
    </submittedName>
</protein>
<dbReference type="AlphaFoldDB" id="A0A4Y8WMH8"/>
<comment type="caution">
    <text evidence="3">The sequence shown here is derived from an EMBL/GenBank/DDBJ whole genome shotgun (WGS) entry which is preliminary data.</text>
</comment>
<evidence type="ECO:0000313" key="4">
    <source>
        <dbReference type="Proteomes" id="UP000297225"/>
    </source>
</evidence>
<feature type="compositionally biased region" description="Basic and acidic residues" evidence="1">
    <location>
        <begin position="199"/>
        <end position="211"/>
    </location>
</feature>
<reference evidence="3 4" key="1">
    <citation type="submission" date="2019-03" db="EMBL/GenBank/DDBJ databases">
        <title>Porphyromonas levii Isolated from the Uterus of Dairy Cows.</title>
        <authorList>
            <person name="Francis A.M."/>
        </authorList>
    </citation>
    <scope>NUCLEOTIDE SEQUENCE [LARGE SCALE GENOMIC DNA]</scope>
    <source>
        <strain evidence="3 4">AF5678</strain>
    </source>
</reference>
<gene>
    <name evidence="3" type="ORF">E4P47_08575</name>
</gene>
<sequence>MSKFTHIPSEIRSVLSKKCYSSVIEAVVSLFESFRFNDKSFGGVKRENCQLRNSQLFQLLVLLPFFAVKGFSHYGASALSRMFGGEKSLLYSFAQQDNIDWRGIVYRIAGKLISKTIYREDSRKSYLPKVLIVDDTDLRKSGKRIENIGFIFSHARNQFILGFKALMLCWSDGISQYMLDASLHGEQGGVSGKKQGLTSEERQKRFRREREEGCCTAQRESELFMSKIDKLIEMVRRAIRTGVPFDYLLVDSWFTCTALLKLVSRSRRKFHLLGMAKLGNTKYMTEKWRELTAKAIIKKLKDANEIKYSRKLHCYYGCIDVALDRYKVRLFLIRQGKKGKWRVLLTTDRSLDFLRAYEIYAMRWSIEVFFSDSKRILYLEKCSARDFSSQIAHISLVMIRYNLLSMVKRLHDYETIGGLYKDVYYGV</sequence>
<name>A0A4Y8WMH8_9PORP</name>
<dbReference type="InterPro" id="IPR012337">
    <property type="entry name" value="RNaseH-like_sf"/>
</dbReference>
<feature type="region of interest" description="Disordered" evidence="1">
    <location>
        <begin position="187"/>
        <end position="211"/>
    </location>
</feature>
<dbReference type="Pfam" id="PF13546">
    <property type="entry name" value="DDE_5"/>
    <property type="match status" value="1"/>
</dbReference>
<dbReference type="InterPro" id="IPR038721">
    <property type="entry name" value="IS701-like_DDE_dom"/>
</dbReference>
<evidence type="ECO:0000256" key="1">
    <source>
        <dbReference type="SAM" id="MobiDB-lite"/>
    </source>
</evidence>
<feature type="domain" description="Transposase IS701-like DDE" evidence="2">
    <location>
        <begin position="84"/>
        <end position="264"/>
    </location>
</feature>
<evidence type="ECO:0000259" key="2">
    <source>
        <dbReference type="Pfam" id="PF13546"/>
    </source>
</evidence>
<evidence type="ECO:0000313" key="3">
    <source>
        <dbReference type="EMBL" id="TFH94193.1"/>
    </source>
</evidence>